<dbReference type="InterPro" id="IPR036047">
    <property type="entry name" value="F-box-like_dom_sf"/>
</dbReference>
<dbReference type="SUPFAM" id="SSF81383">
    <property type="entry name" value="F-box domain"/>
    <property type="match status" value="1"/>
</dbReference>
<accession>A0A9P6RD70</accession>
<dbReference type="EMBL" id="JAAAIN010000330">
    <property type="protein sequence ID" value="KAG0316081.1"/>
    <property type="molecule type" value="Genomic_DNA"/>
</dbReference>
<proteinExistence type="predicted"/>
<feature type="domain" description="F-box" evidence="2">
    <location>
        <begin position="9"/>
        <end position="50"/>
    </location>
</feature>
<evidence type="ECO:0000313" key="4">
    <source>
        <dbReference type="Proteomes" id="UP000823405"/>
    </source>
</evidence>
<dbReference type="InterPro" id="IPR032675">
    <property type="entry name" value="LRR_dom_sf"/>
</dbReference>
<dbReference type="Gene3D" id="3.80.10.10">
    <property type="entry name" value="Ribonuclease Inhibitor"/>
    <property type="match status" value="1"/>
</dbReference>
<feature type="compositionally biased region" description="Acidic residues" evidence="1">
    <location>
        <begin position="472"/>
        <end position="492"/>
    </location>
</feature>
<dbReference type="SUPFAM" id="SSF52047">
    <property type="entry name" value="RNI-like"/>
    <property type="match status" value="1"/>
</dbReference>
<protein>
    <recommendedName>
        <fullName evidence="2">F-box domain-containing protein</fullName>
    </recommendedName>
</protein>
<keyword evidence="4" id="KW-1185">Reference proteome</keyword>
<evidence type="ECO:0000313" key="3">
    <source>
        <dbReference type="EMBL" id="KAG0316081.1"/>
    </source>
</evidence>
<dbReference type="AlphaFoldDB" id="A0A9P6RD70"/>
<name>A0A9P6RD70_9FUNG</name>
<evidence type="ECO:0000259" key="2">
    <source>
        <dbReference type="Pfam" id="PF12937"/>
    </source>
</evidence>
<gene>
    <name evidence="3" type="ORF">BGZ97_007426</name>
</gene>
<dbReference type="Pfam" id="PF12937">
    <property type="entry name" value="F-box-like"/>
    <property type="match status" value="1"/>
</dbReference>
<feature type="region of interest" description="Disordered" evidence="1">
    <location>
        <begin position="468"/>
        <end position="493"/>
    </location>
</feature>
<sequence length="585" mass="67641">MSTTTSTIDLPPEVLERIALFLDPQSLTVSIRVSRLWFDCFLPPLYHTIHVYHFDYFSTDLGLGYPRRSDSIARTVDTVGYGGRFLLKHGRFIKHITVGQSSALKYLLAPECVNLVRISTVNPEPNNPRKKFRAMPEGDEERNSWKAQVQFKREYDDALVDEIWEPLFGQNPGLRRVSIVYLPRGRKTMVRMTKALGGLAQLEELYIGVIKDTDVVEALLDHCPQVGKITIQMFVNKYSNPQQVLRSRDNYTQVTNEPKTQIKEMDLLSSGRKNNQPWIIPVLWRCPLLERLIVPLYRDERHFGPILRTIIEHCLEMRHLHLRIQEKFTSPEIVAALDEVLNTGCPRLTSLYLYDAADIFTLERHFWNQDLRGRMEEFRCNAPSKRLLKGKVWGAEVAFGVLVVCPKLRVFEANKMMLEVGEFLEMEFACLESLEILRLRLRYRTFAFSPGSVAGLEDEGRDKDEVARVVKEEDDNKEEGGGEGEGDEEEEEKIIHQKEQEEIRLHLRSTWDKVINKLAQFTLLKELHLGEDRNKEEDGGEFEVFRMDMDVGGEGETKIKVFGEKMPMLKQLWVDGADYSKMMKA</sequence>
<comment type="caution">
    <text evidence="3">The sequence shown here is derived from an EMBL/GenBank/DDBJ whole genome shotgun (WGS) entry which is preliminary data.</text>
</comment>
<organism evidence="3 4">
    <name type="scientific">Linnemannia gamsii</name>
    <dbReference type="NCBI Taxonomy" id="64522"/>
    <lineage>
        <taxon>Eukaryota</taxon>
        <taxon>Fungi</taxon>
        <taxon>Fungi incertae sedis</taxon>
        <taxon>Mucoromycota</taxon>
        <taxon>Mortierellomycotina</taxon>
        <taxon>Mortierellomycetes</taxon>
        <taxon>Mortierellales</taxon>
        <taxon>Mortierellaceae</taxon>
        <taxon>Linnemannia</taxon>
    </lineage>
</organism>
<dbReference type="InterPro" id="IPR001810">
    <property type="entry name" value="F-box_dom"/>
</dbReference>
<dbReference type="Proteomes" id="UP000823405">
    <property type="component" value="Unassembled WGS sequence"/>
</dbReference>
<reference evidence="3" key="1">
    <citation type="journal article" date="2020" name="Fungal Divers.">
        <title>Resolving the Mortierellaceae phylogeny through synthesis of multi-gene phylogenetics and phylogenomics.</title>
        <authorList>
            <person name="Vandepol N."/>
            <person name="Liber J."/>
            <person name="Desiro A."/>
            <person name="Na H."/>
            <person name="Kennedy M."/>
            <person name="Barry K."/>
            <person name="Grigoriev I.V."/>
            <person name="Miller A.N."/>
            <person name="O'Donnell K."/>
            <person name="Stajich J.E."/>
            <person name="Bonito G."/>
        </authorList>
    </citation>
    <scope>NUCLEOTIDE SEQUENCE</scope>
    <source>
        <strain evidence="3">NVP60</strain>
    </source>
</reference>
<dbReference type="OrthoDB" id="2357258at2759"/>
<evidence type="ECO:0000256" key="1">
    <source>
        <dbReference type="SAM" id="MobiDB-lite"/>
    </source>
</evidence>